<dbReference type="AlphaFoldDB" id="G5A8M3"/>
<evidence type="ECO:0000256" key="1">
    <source>
        <dbReference type="SAM" id="MobiDB-lite"/>
    </source>
</evidence>
<dbReference type="OMA" id="HITLRRE"/>
<dbReference type="InParanoid" id="G5A8M3"/>
<dbReference type="RefSeq" id="XP_009536421.1">
    <property type="nucleotide sequence ID" value="XM_009538126.1"/>
</dbReference>
<evidence type="ECO:0000313" key="3">
    <source>
        <dbReference type="Proteomes" id="UP000002640"/>
    </source>
</evidence>
<dbReference type="SMR" id="G5A8M3"/>
<feature type="compositionally biased region" description="Acidic residues" evidence="1">
    <location>
        <begin position="631"/>
        <end position="655"/>
    </location>
</feature>
<proteinExistence type="predicted"/>
<name>G5A8M3_PHYSP</name>
<dbReference type="EMBL" id="JH159161">
    <property type="protein sequence ID" value="EGZ08249.1"/>
    <property type="molecule type" value="Genomic_DNA"/>
</dbReference>
<organism evidence="2 3">
    <name type="scientific">Phytophthora sojae (strain P6497)</name>
    <name type="common">Soybean stem and root rot agent</name>
    <name type="synonym">Phytophthora megasperma f. sp. glycines</name>
    <dbReference type="NCBI Taxonomy" id="1094619"/>
    <lineage>
        <taxon>Eukaryota</taxon>
        <taxon>Sar</taxon>
        <taxon>Stramenopiles</taxon>
        <taxon>Oomycota</taxon>
        <taxon>Peronosporomycetes</taxon>
        <taxon>Peronosporales</taxon>
        <taxon>Peronosporaceae</taxon>
        <taxon>Phytophthora</taxon>
    </lineage>
</organism>
<evidence type="ECO:0000313" key="2">
    <source>
        <dbReference type="EMBL" id="EGZ08249.1"/>
    </source>
</evidence>
<dbReference type="KEGG" id="psoj:PHYSODRAFT_340062"/>
<reference evidence="2 3" key="1">
    <citation type="journal article" date="2006" name="Science">
        <title>Phytophthora genome sequences uncover evolutionary origins and mechanisms of pathogenesis.</title>
        <authorList>
            <person name="Tyler B.M."/>
            <person name="Tripathy S."/>
            <person name="Zhang X."/>
            <person name="Dehal P."/>
            <person name="Jiang R.H."/>
            <person name="Aerts A."/>
            <person name="Arredondo F.D."/>
            <person name="Baxter L."/>
            <person name="Bensasson D."/>
            <person name="Beynon J.L."/>
            <person name="Chapman J."/>
            <person name="Damasceno C.M."/>
            <person name="Dorrance A.E."/>
            <person name="Dou D."/>
            <person name="Dickerman A.W."/>
            <person name="Dubchak I.L."/>
            <person name="Garbelotto M."/>
            <person name="Gijzen M."/>
            <person name="Gordon S.G."/>
            <person name="Govers F."/>
            <person name="Grunwald N.J."/>
            <person name="Huang W."/>
            <person name="Ivors K.L."/>
            <person name="Jones R.W."/>
            <person name="Kamoun S."/>
            <person name="Krampis K."/>
            <person name="Lamour K.H."/>
            <person name="Lee M.K."/>
            <person name="McDonald W.H."/>
            <person name="Medina M."/>
            <person name="Meijer H.J."/>
            <person name="Nordberg E.K."/>
            <person name="Maclean D.J."/>
            <person name="Ospina-Giraldo M.D."/>
            <person name="Morris P.F."/>
            <person name="Phuntumart V."/>
            <person name="Putnam N.H."/>
            <person name="Rash S."/>
            <person name="Rose J.K."/>
            <person name="Sakihama Y."/>
            <person name="Salamov A.A."/>
            <person name="Savidor A."/>
            <person name="Scheuring C.F."/>
            <person name="Smith B.M."/>
            <person name="Sobral B.W."/>
            <person name="Terry A."/>
            <person name="Torto-Alalibo T.A."/>
            <person name="Win J."/>
            <person name="Xu Z."/>
            <person name="Zhang H."/>
            <person name="Grigoriev I.V."/>
            <person name="Rokhsar D.S."/>
            <person name="Boore J.L."/>
        </authorList>
    </citation>
    <scope>NUCLEOTIDE SEQUENCE [LARGE SCALE GENOMIC DNA]</scope>
    <source>
        <strain evidence="2 3">P6497</strain>
    </source>
</reference>
<dbReference type="GeneID" id="20647845"/>
<keyword evidence="3" id="KW-1185">Reference proteome</keyword>
<sequence length="668" mass="76224">MEDAFNGDDRLFQAKVQQIREGLALLVAMKHVDPAAWRFTLVKYWNIDVGSEGERLFEEEIRARFDLTLNLEGREQDDAVTDFDLVRFCGTHQREHGSDEYIDMLGRIASLDADLQRGNAGLDINIPYVGQAVKALEGIHRAEIIICNQWDNYHRSLLEKEVPRGSLRCTFVMEPMSADFSDFMLTSEMAGVAEKLVRHNVWFSKILTLSTEMDENLAADAREAKKAVGRLLTGVFDSTRRCSEQARTKYYPELDTFKAEPSPLQLGTLNMDCNFAVRDGDVLAMCAAIAVSQTTKTLRMQVSLEHSDEDYNITYRGHLWKYLAYGLFSSRSRAFSALESIELHDIDSMEMADIETFYAILASKHPEEDMVGCSQGHRNERDATLMKDSPIRWQFDSDGQPAMDSRPIILDSPMHFVRSFNDDGETDWVDVLLPDYGRCQVQRKDLEFDQGEVHLNFSAYHSMKQPLPDLECDWSNISALAAALTDISSPFARCARRVKVRPSDRSGGWYHLDAGYNPNNFERDAQALLCTLDVNRSLECFEIEVRFENRGYINAFRKHHLEPIDRSSKLDTKSKLAFLSATLSGETPRNGDLYRSAVNQLDQHLITNIFTFAAPPVLRKVFFRSYADDSDNYEDLSDSDEYDSDEDDWGSEESEFSWAGYDEAMWHG</sequence>
<dbReference type="Proteomes" id="UP000002640">
    <property type="component" value="Unassembled WGS sequence"/>
</dbReference>
<feature type="region of interest" description="Disordered" evidence="1">
    <location>
        <begin position="631"/>
        <end position="656"/>
    </location>
</feature>
<protein>
    <submittedName>
        <fullName evidence="2">Uncharacterized protein</fullName>
    </submittedName>
</protein>
<accession>G5A8M3</accession>
<gene>
    <name evidence="2" type="ORF">PHYSODRAFT_340062</name>
</gene>